<keyword evidence="3" id="KW-0731">Sigma factor</keyword>
<accession>A0A9X4AJA5</accession>
<organism evidence="7 8">
    <name type="scientific">Aquibacillus koreensis</name>
    <dbReference type="NCBI Taxonomy" id="279446"/>
    <lineage>
        <taxon>Bacteria</taxon>
        <taxon>Bacillati</taxon>
        <taxon>Bacillota</taxon>
        <taxon>Bacilli</taxon>
        <taxon>Bacillales</taxon>
        <taxon>Bacillaceae</taxon>
        <taxon>Aquibacillus</taxon>
    </lineage>
</organism>
<dbReference type="InterPro" id="IPR013325">
    <property type="entry name" value="RNA_pol_sigma_r2"/>
</dbReference>
<reference evidence="7" key="1">
    <citation type="submission" date="2022-06" db="EMBL/GenBank/DDBJ databases">
        <title>Aquibacillus sp. a new bacterium isolated from soil saline samples.</title>
        <authorList>
            <person name="Galisteo C."/>
            <person name="De La Haba R."/>
            <person name="Sanchez-Porro C."/>
            <person name="Ventosa A."/>
        </authorList>
    </citation>
    <scope>NUCLEOTIDE SEQUENCE</scope>
    <source>
        <strain evidence="7">JCM 12387</strain>
    </source>
</reference>
<evidence type="ECO:0000256" key="1">
    <source>
        <dbReference type="ARBA" id="ARBA00010641"/>
    </source>
</evidence>
<feature type="domain" description="RNA polymerase sigma-70 region 2" evidence="5">
    <location>
        <begin position="28"/>
        <end position="94"/>
    </location>
</feature>
<dbReference type="PANTHER" id="PTHR43133:SF60">
    <property type="entry name" value="RNA POLYMERASE SIGMA FACTOR SIGV"/>
    <property type="match status" value="1"/>
</dbReference>
<dbReference type="InterPro" id="IPR007627">
    <property type="entry name" value="RNA_pol_sigma70_r2"/>
</dbReference>
<gene>
    <name evidence="7" type="ORF">NC661_16855</name>
</gene>
<dbReference type="Gene3D" id="1.10.1740.10">
    <property type="match status" value="1"/>
</dbReference>
<protein>
    <submittedName>
        <fullName evidence="7">Sigma-70 family RNA polymerase sigma factor</fullName>
    </submittedName>
</protein>
<comment type="similarity">
    <text evidence="1">Belongs to the sigma-70 factor family. ECF subfamily.</text>
</comment>
<evidence type="ECO:0000313" key="8">
    <source>
        <dbReference type="Proteomes" id="UP001145072"/>
    </source>
</evidence>
<dbReference type="SUPFAM" id="SSF88946">
    <property type="entry name" value="Sigma2 domain of RNA polymerase sigma factors"/>
    <property type="match status" value="1"/>
</dbReference>
<dbReference type="Pfam" id="PF08281">
    <property type="entry name" value="Sigma70_r4_2"/>
    <property type="match status" value="1"/>
</dbReference>
<evidence type="ECO:0000313" key="7">
    <source>
        <dbReference type="EMBL" id="MDC3422032.1"/>
    </source>
</evidence>
<dbReference type="InterPro" id="IPR014284">
    <property type="entry name" value="RNA_pol_sigma-70_dom"/>
</dbReference>
<dbReference type="Pfam" id="PF04542">
    <property type="entry name" value="Sigma70_r2"/>
    <property type="match status" value="1"/>
</dbReference>
<dbReference type="InterPro" id="IPR036388">
    <property type="entry name" value="WH-like_DNA-bd_sf"/>
</dbReference>
<dbReference type="Gene3D" id="1.10.10.10">
    <property type="entry name" value="Winged helix-like DNA-binding domain superfamily/Winged helix DNA-binding domain"/>
    <property type="match status" value="1"/>
</dbReference>
<keyword evidence="8" id="KW-1185">Reference proteome</keyword>
<dbReference type="InterPro" id="IPR013249">
    <property type="entry name" value="RNA_pol_sigma70_r4_t2"/>
</dbReference>
<proteinExistence type="inferred from homology"/>
<dbReference type="AlphaFoldDB" id="A0A9X4AJA5"/>
<keyword evidence="4" id="KW-0804">Transcription</keyword>
<keyword evidence="2" id="KW-0805">Transcription regulation</keyword>
<dbReference type="EMBL" id="JAMQJZ010000016">
    <property type="protein sequence ID" value="MDC3422032.1"/>
    <property type="molecule type" value="Genomic_DNA"/>
</dbReference>
<comment type="caution">
    <text evidence="7">The sequence shown here is derived from an EMBL/GenBank/DDBJ whole genome shotgun (WGS) entry which is preliminary data.</text>
</comment>
<dbReference type="SUPFAM" id="SSF88659">
    <property type="entry name" value="Sigma3 and sigma4 domains of RNA polymerase sigma factors"/>
    <property type="match status" value="1"/>
</dbReference>
<name>A0A9X4AJA5_9BACI</name>
<dbReference type="Proteomes" id="UP001145072">
    <property type="component" value="Unassembled WGS sequence"/>
</dbReference>
<dbReference type="PANTHER" id="PTHR43133">
    <property type="entry name" value="RNA POLYMERASE ECF-TYPE SIGMA FACTO"/>
    <property type="match status" value="1"/>
</dbReference>
<dbReference type="GO" id="GO:0006352">
    <property type="term" value="P:DNA-templated transcription initiation"/>
    <property type="evidence" value="ECO:0007669"/>
    <property type="project" value="InterPro"/>
</dbReference>
<dbReference type="GO" id="GO:0003677">
    <property type="term" value="F:DNA binding"/>
    <property type="evidence" value="ECO:0007669"/>
    <property type="project" value="InterPro"/>
</dbReference>
<dbReference type="CDD" id="cd06171">
    <property type="entry name" value="Sigma70_r4"/>
    <property type="match status" value="1"/>
</dbReference>
<evidence type="ECO:0000259" key="6">
    <source>
        <dbReference type="Pfam" id="PF08281"/>
    </source>
</evidence>
<evidence type="ECO:0000256" key="3">
    <source>
        <dbReference type="ARBA" id="ARBA00023082"/>
    </source>
</evidence>
<sequence>MDAKEKRNEKVPDKVFKIDDKEEILRWLMDEYGQMVVRIAFTYMKEQQAAEDIAQDVFIKCFQKMDTFRNESSYKTWIYKITVNRCKDMLRSKSVINIFKATKFMGSTEKYSPSSEIEVVLRERERWIAERILALPIKLRECIVLFYYEELRIEEIAELLNINQNTVKSRLYRARQKLKTLIGGEGDE</sequence>
<feature type="domain" description="RNA polymerase sigma factor 70 region 4 type 2" evidence="6">
    <location>
        <begin position="126"/>
        <end position="178"/>
    </location>
</feature>
<dbReference type="InterPro" id="IPR013324">
    <property type="entry name" value="RNA_pol_sigma_r3/r4-like"/>
</dbReference>
<dbReference type="InterPro" id="IPR039425">
    <property type="entry name" value="RNA_pol_sigma-70-like"/>
</dbReference>
<dbReference type="GO" id="GO:0016987">
    <property type="term" value="F:sigma factor activity"/>
    <property type="evidence" value="ECO:0007669"/>
    <property type="project" value="UniProtKB-KW"/>
</dbReference>
<evidence type="ECO:0000259" key="5">
    <source>
        <dbReference type="Pfam" id="PF04542"/>
    </source>
</evidence>
<evidence type="ECO:0000256" key="4">
    <source>
        <dbReference type="ARBA" id="ARBA00023163"/>
    </source>
</evidence>
<evidence type="ECO:0000256" key="2">
    <source>
        <dbReference type="ARBA" id="ARBA00023015"/>
    </source>
</evidence>
<dbReference type="NCBIfam" id="TIGR02937">
    <property type="entry name" value="sigma70-ECF"/>
    <property type="match status" value="1"/>
</dbReference>